<gene>
    <name evidence="3" type="ORF">CCO02nite_05550</name>
</gene>
<dbReference type="InterPro" id="IPR012338">
    <property type="entry name" value="Beta-lactam/transpept-like"/>
</dbReference>
<dbReference type="Gene3D" id="3.40.710.10">
    <property type="entry name" value="DD-peptidase/beta-lactamase superfamily"/>
    <property type="match status" value="1"/>
</dbReference>
<organism evidence="3 4">
    <name type="scientific">Cellulomonas composti</name>
    <dbReference type="NCBI Taxonomy" id="266130"/>
    <lineage>
        <taxon>Bacteria</taxon>
        <taxon>Bacillati</taxon>
        <taxon>Actinomycetota</taxon>
        <taxon>Actinomycetes</taxon>
        <taxon>Micrococcales</taxon>
        <taxon>Cellulomonadaceae</taxon>
        <taxon>Cellulomonas</taxon>
    </lineage>
</organism>
<dbReference type="InterPro" id="IPR001466">
    <property type="entry name" value="Beta-lactam-related"/>
</dbReference>
<dbReference type="RefSeq" id="WP_186812558.1">
    <property type="nucleotide sequence ID" value="NZ_BJWG01000002.1"/>
</dbReference>
<evidence type="ECO:0000256" key="1">
    <source>
        <dbReference type="SAM" id="MobiDB-lite"/>
    </source>
</evidence>
<name>A0A511J7B9_9CELL</name>
<dbReference type="AlphaFoldDB" id="A0A511J7B9"/>
<evidence type="ECO:0000259" key="2">
    <source>
        <dbReference type="Pfam" id="PF00144"/>
    </source>
</evidence>
<comment type="caution">
    <text evidence="3">The sequence shown here is derived from an EMBL/GenBank/DDBJ whole genome shotgun (WGS) entry which is preliminary data.</text>
</comment>
<feature type="compositionally biased region" description="Basic and acidic residues" evidence="1">
    <location>
        <begin position="1"/>
        <end position="11"/>
    </location>
</feature>
<keyword evidence="4" id="KW-1185">Reference proteome</keyword>
<feature type="domain" description="Beta-lactamase-related" evidence="2">
    <location>
        <begin position="54"/>
        <end position="333"/>
    </location>
</feature>
<dbReference type="PANTHER" id="PTHR43283:SF7">
    <property type="entry name" value="BETA-LACTAMASE-RELATED DOMAIN-CONTAINING PROTEIN"/>
    <property type="match status" value="1"/>
</dbReference>
<evidence type="ECO:0000313" key="4">
    <source>
        <dbReference type="Proteomes" id="UP000321720"/>
    </source>
</evidence>
<dbReference type="InterPro" id="IPR050789">
    <property type="entry name" value="Diverse_Enzym_Activities"/>
</dbReference>
<dbReference type="Pfam" id="PF00144">
    <property type="entry name" value="Beta-lactamase"/>
    <property type="match status" value="1"/>
</dbReference>
<dbReference type="PANTHER" id="PTHR43283">
    <property type="entry name" value="BETA-LACTAMASE-RELATED"/>
    <property type="match status" value="1"/>
</dbReference>
<dbReference type="SUPFAM" id="SSF56601">
    <property type="entry name" value="beta-lactamase/transpeptidase-like"/>
    <property type="match status" value="1"/>
</dbReference>
<reference evidence="3 4" key="1">
    <citation type="submission" date="2019-07" db="EMBL/GenBank/DDBJ databases">
        <title>Whole genome shotgun sequence of Cellulomonas composti NBRC 100758.</title>
        <authorList>
            <person name="Hosoyama A."/>
            <person name="Uohara A."/>
            <person name="Ohji S."/>
            <person name="Ichikawa N."/>
        </authorList>
    </citation>
    <scope>NUCLEOTIDE SEQUENCE [LARGE SCALE GENOMIC DNA]</scope>
    <source>
        <strain evidence="3 4">NBRC 100758</strain>
    </source>
</reference>
<dbReference type="Proteomes" id="UP000321720">
    <property type="component" value="Unassembled WGS sequence"/>
</dbReference>
<protein>
    <recommendedName>
        <fullName evidence="2">Beta-lactamase-related domain-containing protein</fullName>
    </recommendedName>
</protein>
<feature type="region of interest" description="Disordered" evidence="1">
    <location>
        <begin position="1"/>
        <end position="35"/>
    </location>
</feature>
<dbReference type="EMBL" id="BJWG01000002">
    <property type="protein sequence ID" value="GEL93897.1"/>
    <property type="molecule type" value="Genomic_DNA"/>
</dbReference>
<sequence>MALDLDDRTPDLSRASDVGARRLPRSTPEQQGVDPGGVARLVRALASEAPELHSLMLVRHGFVVAEAWAAPFSSDRTHLLYSLSKTFTASAVGFARAEGLLDLDDLLVELLARLTPGHVSDEALGGLDAGARALLGRLRVRDLLTMTSGHDADPSEAVFAGEDWLAGFLAQPLAHEPGTHFVYNTAATYVLAELVQRAAGVGLVEYLRLRLYEPLGIVGVTWELSPTGYEVGGFGMSATTEDLAVLGELFLRDGVWAGRQVLPEGWAALASAAQVPSGWGGPAEDDSDSDWSQGYGFQMWRSRHGGYRGDGAFGQYCLVLPEQDAVVAITASVPDMGAQLAIVWEHLLPAFAPDELPDDPAGRAALAAAVDGLRLDPPQGPASSAVGDAAAGRRVAFAANPAGLRSVVLRPGVTDELELTFDEGVVALVAGHGEAVNQPVPMPAHGNAPVLQADPVHGRTGIGWQDAAVSAIWPEPDLYRITVRLLGMPHTLTIDARWSGSSVTVTGGFDLWMGDGRLPTLIGTIEG</sequence>
<accession>A0A511J7B9</accession>
<evidence type="ECO:0000313" key="3">
    <source>
        <dbReference type="EMBL" id="GEL93897.1"/>
    </source>
</evidence>
<proteinExistence type="predicted"/>